<reference evidence="1 2" key="2">
    <citation type="submission" date="2019-04" db="EMBL/GenBank/DDBJ databases">
        <title>The genome sequence of big-headed turtle.</title>
        <authorList>
            <person name="Gong S."/>
        </authorList>
    </citation>
    <scope>NUCLEOTIDE SEQUENCE [LARGE SCALE GENOMIC DNA]</scope>
    <source>
        <strain evidence="1">DO16091913</strain>
        <tissue evidence="1">Muscle</tissue>
    </source>
</reference>
<evidence type="ECO:0000313" key="1">
    <source>
        <dbReference type="EMBL" id="TFK04913.1"/>
    </source>
</evidence>
<keyword evidence="1" id="KW-0472">Membrane</keyword>
<keyword evidence="1" id="KW-0812">Transmembrane</keyword>
<name>A0A4D9EBT8_9SAUR</name>
<protein>
    <submittedName>
        <fullName evidence="1">Transmembrane emp24 domain-containing protein 6</fullName>
    </submittedName>
</protein>
<reference evidence="1 2" key="1">
    <citation type="submission" date="2019-04" db="EMBL/GenBank/DDBJ databases">
        <title>Draft genome of the big-headed turtle Platysternon megacephalum.</title>
        <authorList>
            <person name="Gong S."/>
        </authorList>
    </citation>
    <scope>NUCLEOTIDE SEQUENCE [LARGE SCALE GENOMIC DNA]</scope>
    <source>
        <strain evidence="1">DO16091913</strain>
        <tissue evidence="1">Muscle</tissue>
    </source>
</reference>
<proteinExistence type="predicted"/>
<comment type="caution">
    <text evidence="1">The sequence shown here is derived from an EMBL/GenBank/DDBJ whole genome shotgun (WGS) entry which is preliminary data.</text>
</comment>
<evidence type="ECO:0000313" key="2">
    <source>
        <dbReference type="Proteomes" id="UP000297703"/>
    </source>
</evidence>
<organism evidence="1 2">
    <name type="scientific">Platysternon megacephalum</name>
    <name type="common">big-headed turtle</name>
    <dbReference type="NCBI Taxonomy" id="55544"/>
    <lineage>
        <taxon>Eukaryota</taxon>
        <taxon>Metazoa</taxon>
        <taxon>Chordata</taxon>
        <taxon>Craniata</taxon>
        <taxon>Vertebrata</taxon>
        <taxon>Euteleostomi</taxon>
        <taxon>Archelosauria</taxon>
        <taxon>Testudinata</taxon>
        <taxon>Testudines</taxon>
        <taxon>Cryptodira</taxon>
        <taxon>Durocryptodira</taxon>
        <taxon>Testudinoidea</taxon>
        <taxon>Platysternidae</taxon>
        <taxon>Platysternon</taxon>
    </lineage>
</organism>
<keyword evidence="2" id="KW-1185">Reference proteome</keyword>
<accession>A0A4D9EBT8</accession>
<gene>
    <name evidence="1" type="ORF">DR999_PMT12526</name>
</gene>
<dbReference type="Proteomes" id="UP000297703">
    <property type="component" value="Unassembled WGS sequence"/>
</dbReference>
<dbReference type="EMBL" id="QXTE01000125">
    <property type="protein sequence ID" value="TFK04913.1"/>
    <property type="molecule type" value="Genomic_DNA"/>
</dbReference>
<sequence>MGSKFGSVTSPFPFPMTLLSLVGSCFSVTHRLNNVILSTPHIHTKGKVVGGGGGLQRAELCPNLCPDSAPLETNNKTPRAEQQPGQTHGLLEYTGLLVAFSICT</sequence>
<dbReference type="AlphaFoldDB" id="A0A4D9EBT8"/>
<dbReference type="PROSITE" id="PS51257">
    <property type="entry name" value="PROKAR_LIPOPROTEIN"/>
    <property type="match status" value="1"/>
</dbReference>